<sequence>MDSLFIYLDDLFYYFVQKRQNKFFAMLSFLLYLLDVVLALTLVIFGCVLVYAMIINQKVNSWVVATVVILVAAGLILGWRIPKWSKMLFSAKE</sequence>
<dbReference type="EMBL" id="CP037940">
    <property type="protein sequence ID" value="QBO35837.1"/>
    <property type="molecule type" value="Genomic_DNA"/>
</dbReference>
<accession>A0A4P6YT67</accession>
<organism evidence="2 3">
    <name type="scientific">Periweissella cryptocerci</name>
    <dbReference type="NCBI Taxonomy" id="2506420"/>
    <lineage>
        <taxon>Bacteria</taxon>
        <taxon>Bacillati</taxon>
        <taxon>Bacillota</taxon>
        <taxon>Bacilli</taxon>
        <taxon>Lactobacillales</taxon>
        <taxon>Lactobacillaceae</taxon>
        <taxon>Periweissella</taxon>
    </lineage>
</organism>
<name>A0A4P6YT67_9LACO</name>
<evidence type="ECO:0000256" key="1">
    <source>
        <dbReference type="SAM" id="Phobius"/>
    </source>
</evidence>
<keyword evidence="1" id="KW-1133">Transmembrane helix</keyword>
<keyword evidence="1" id="KW-0812">Transmembrane</keyword>
<keyword evidence="1" id="KW-0472">Membrane</keyword>
<proteinExistence type="predicted"/>
<dbReference type="Proteomes" id="UP000292886">
    <property type="component" value="Chromosome"/>
</dbReference>
<dbReference type="KEGG" id="wei:EQG49_04830"/>
<protein>
    <submittedName>
        <fullName evidence="2">Uncharacterized protein</fullName>
    </submittedName>
</protein>
<dbReference type="AlphaFoldDB" id="A0A4P6YT67"/>
<evidence type="ECO:0000313" key="3">
    <source>
        <dbReference type="Proteomes" id="UP000292886"/>
    </source>
</evidence>
<keyword evidence="3" id="KW-1185">Reference proteome</keyword>
<dbReference type="RefSeq" id="WP_133362916.1">
    <property type="nucleotide sequence ID" value="NZ_CP037940.1"/>
</dbReference>
<reference evidence="3" key="1">
    <citation type="submission" date="2019-03" db="EMBL/GenBank/DDBJ databases">
        <title>Weissella sp. 26KH-42 Genome sequencing.</title>
        <authorList>
            <person name="Heo J."/>
            <person name="Kim S.-J."/>
            <person name="Kim J.-S."/>
            <person name="Hong S.-B."/>
            <person name="Kwon S.-W."/>
        </authorList>
    </citation>
    <scope>NUCLEOTIDE SEQUENCE [LARGE SCALE GENOMIC DNA]</scope>
    <source>
        <strain evidence="3">26KH-42</strain>
    </source>
</reference>
<gene>
    <name evidence="2" type="ORF">EQG49_04830</name>
</gene>
<feature type="transmembrane region" description="Helical" evidence="1">
    <location>
        <begin position="29"/>
        <end position="55"/>
    </location>
</feature>
<evidence type="ECO:0000313" key="2">
    <source>
        <dbReference type="EMBL" id="QBO35837.1"/>
    </source>
</evidence>
<feature type="transmembrane region" description="Helical" evidence="1">
    <location>
        <begin position="61"/>
        <end position="79"/>
    </location>
</feature>